<gene>
    <name evidence="1" type="ORF">KDW03_03930</name>
</gene>
<keyword evidence="2" id="KW-1185">Reference proteome</keyword>
<evidence type="ECO:0008006" key="3">
    <source>
        <dbReference type="Google" id="ProtNLM"/>
    </source>
</evidence>
<dbReference type="SUPFAM" id="SSF52540">
    <property type="entry name" value="P-loop containing nucleoside triphosphate hydrolases"/>
    <property type="match status" value="1"/>
</dbReference>
<dbReference type="EMBL" id="CP073355">
    <property type="protein sequence ID" value="URA10963.1"/>
    <property type="molecule type" value="Genomic_DNA"/>
</dbReference>
<dbReference type="Gene3D" id="3.40.50.300">
    <property type="entry name" value="P-loop containing nucleotide triphosphate hydrolases"/>
    <property type="match status" value="1"/>
</dbReference>
<proteinExistence type="predicted"/>
<protein>
    <recommendedName>
        <fullName evidence="3">ATP-binding protein</fullName>
    </recommendedName>
</protein>
<dbReference type="PANTHER" id="PTHR11669:SF8">
    <property type="entry name" value="DNA POLYMERASE III SUBUNIT DELTA"/>
    <property type="match status" value="1"/>
</dbReference>
<dbReference type="AlphaFoldDB" id="A0AAX3BF38"/>
<organism evidence="1 2">
    <name type="scientific">Thermospira aquatica</name>
    <dbReference type="NCBI Taxonomy" id="2828656"/>
    <lineage>
        <taxon>Bacteria</taxon>
        <taxon>Pseudomonadati</taxon>
        <taxon>Spirochaetota</taxon>
        <taxon>Spirochaetia</taxon>
        <taxon>Brevinematales</taxon>
        <taxon>Thermospiraceae</taxon>
        <taxon>Thermospira</taxon>
    </lineage>
</organism>
<accession>A0AAX3BF38</accession>
<sequence>MSPWKGNPKQKLILTRVLTQSQGRLVILSGEKGVGKTTLALLTLAELYGESFLLSPNFQFFRLDEYAIKLSFYLTSPSPEREKQILLWGLQFLSHLSQLIALKEIKTKSIKYKENLSMDDFRSLVYEKLMDKTFAKLVQEDTLFQKAILSLAEEISEKKSIPIAFIQEVIRFHKYKSYIPHITFIGGWENATPEAQNASLKLFEEMGESSRIILQTNSLEDVLPTILSRSLMISFPNLSPATVSEILGIPASFSNCFLQMRETLFHEHSRAVELAQSFAKDLAWHIQYDAQIFAFVESLSQNKTSIPVFLDALLEILKEEWISRQKNLRGYETQSLSTITVYTTELKEWMNETLRIKSLITKTYMQASYLVTDLLIRMARWIQKRRPL</sequence>
<name>A0AAX3BF38_9SPIR</name>
<dbReference type="InterPro" id="IPR027417">
    <property type="entry name" value="P-loop_NTPase"/>
</dbReference>
<reference evidence="1" key="2">
    <citation type="submission" date="2022-06" db="EMBL/GenBank/DDBJ databases">
        <title>Thermospira aquatica gen. nov., sp. nov.</title>
        <authorList>
            <person name="Ben Ali Gam Z."/>
            <person name="Labat M."/>
        </authorList>
    </citation>
    <scope>NUCLEOTIDE SEQUENCE</scope>
    <source>
        <strain evidence="1">F1F22</strain>
    </source>
</reference>
<dbReference type="InterPro" id="IPR050238">
    <property type="entry name" value="DNA_Rep/Repair_Clamp_Loader"/>
</dbReference>
<evidence type="ECO:0000313" key="2">
    <source>
        <dbReference type="Proteomes" id="UP001056539"/>
    </source>
</evidence>
<reference evidence="1" key="1">
    <citation type="submission" date="2021-04" db="EMBL/GenBank/DDBJ databases">
        <authorList>
            <person name="Postec A."/>
        </authorList>
    </citation>
    <scope>NUCLEOTIDE SEQUENCE</scope>
    <source>
        <strain evidence="1">F1F22</strain>
    </source>
</reference>
<dbReference type="PANTHER" id="PTHR11669">
    <property type="entry name" value="REPLICATION FACTOR C / DNA POLYMERASE III GAMMA-TAU SUBUNIT"/>
    <property type="match status" value="1"/>
</dbReference>
<dbReference type="RefSeq" id="WP_271436093.1">
    <property type="nucleotide sequence ID" value="NZ_CP073355.1"/>
</dbReference>
<dbReference type="GO" id="GO:0006261">
    <property type="term" value="P:DNA-templated DNA replication"/>
    <property type="evidence" value="ECO:0007669"/>
    <property type="project" value="TreeGrafter"/>
</dbReference>
<dbReference type="Proteomes" id="UP001056539">
    <property type="component" value="Chromosome"/>
</dbReference>
<dbReference type="Pfam" id="PF13177">
    <property type="entry name" value="DNA_pol3_delta2"/>
    <property type="match status" value="1"/>
</dbReference>
<evidence type="ECO:0000313" key="1">
    <source>
        <dbReference type="EMBL" id="URA10963.1"/>
    </source>
</evidence>
<dbReference type="KEGG" id="taqu:KDW03_03930"/>